<evidence type="ECO:0000313" key="9">
    <source>
        <dbReference type="EMBL" id="GCD19409.1"/>
    </source>
</evidence>
<dbReference type="AlphaFoldDB" id="A0A401UXJ0"/>
<proteinExistence type="inferred from homology"/>
<feature type="transmembrane region" description="Helical" evidence="7">
    <location>
        <begin position="489"/>
        <end position="511"/>
    </location>
</feature>
<dbReference type="OrthoDB" id="9780560at2"/>
<keyword evidence="5 7" id="KW-0472">Membrane</keyword>
<feature type="transmembrane region" description="Helical" evidence="7">
    <location>
        <begin position="437"/>
        <end position="468"/>
    </location>
</feature>
<gene>
    <name evidence="9" type="ORF">CTKZ_09710</name>
</gene>
<evidence type="ECO:0000313" key="10">
    <source>
        <dbReference type="Proteomes" id="UP000288246"/>
    </source>
</evidence>
<sequence length="850" mass="85618">MGRVALRGIRAHLVRFLLSLLAVALGVAFVAGTFALRTMLSGTFDGIVDAAAPADAYVRVDQPDDASVVMGTTTAQSVPLELVDEVAAVDGVAHAIGGLSGTIVLVGADGTAVQSTQAPSLALNYVPDDPSLHVVEGRGPERTGEVALETATLESSGLSVGDTTTAVLGGEVTEVEIVGRVDLGGPMAGATIVLVDQQTALDVLSPDGGGVNEIAVYAADGTTPEQLAERLAPFAGDGLEVVTGDALRADSKADIASQLGFITTFLLVFAGIALFVGAFIISNTFAMSVRQRMRELALLRAVGASPLQVFASVLVQAAVVGLLGSALGVAGGLALVSGLRVVLGSIGMDLVGDIPVDATTVVVSLVVGTAVSVLAAALPARRAALVPPVEAMRDDVAVPERSLRWRAVGGLAIGALGVTALALALTRPEEDAAETLLGVGAGAVLVGVLMLSPVVARAAVGVLAWPFVRLLRPVGRLARGNVVRNPRRTANTAGALMIGMALVGAVSVIAVSAQQSVTGVVEAQTNADVVVRSATMVIPSGAVDEVAALPEAGTSDAVAFAPLAVSGPGEEPAVDYVIGLADGTLGRSVEVELVDGSLAALEALDAGQVAVTEAAADQHGWQVGDDLTVAGAAGPQDLSVVAVFTTNVLGAPLVVGQDVLDTLVPREQQQVDTILVTAAAGVTATELQDAVADVVAPYVVVSVLTRDEFVSNLAAQVDQLLVILYALLGLSVVIAVLGIVNTLALSVIERTREIGLLRAVGLGRLQLAGTVTIESVLTAVFGTVLGLAVGVALAATMPTVYADDGLSELAVPWANLGGMVALAVVVGVLAALWPGIRAARLKVLDAVAYE</sequence>
<evidence type="ECO:0000256" key="2">
    <source>
        <dbReference type="ARBA" id="ARBA00022475"/>
    </source>
</evidence>
<feature type="transmembrane region" description="Helical" evidence="7">
    <location>
        <begin position="720"/>
        <end position="746"/>
    </location>
</feature>
<accession>A0A401UXJ0</accession>
<feature type="domain" description="ABC3 transporter permease C-terminal" evidence="8">
    <location>
        <begin position="268"/>
        <end position="384"/>
    </location>
</feature>
<dbReference type="GO" id="GO:0022857">
    <property type="term" value="F:transmembrane transporter activity"/>
    <property type="evidence" value="ECO:0007669"/>
    <property type="project" value="TreeGrafter"/>
</dbReference>
<evidence type="ECO:0000256" key="6">
    <source>
        <dbReference type="ARBA" id="ARBA00038076"/>
    </source>
</evidence>
<dbReference type="EMBL" id="BHYL01000067">
    <property type="protein sequence ID" value="GCD19409.1"/>
    <property type="molecule type" value="Genomic_DNA"/>
</dbReference>
<evidence type="ECO:0000259" key="8">
    <source>
        <dbReference type="Pfam" id="PF02687"/>
    </source>
</evidence>
<dbReference type="InterPro" id="IPR003838">
    <property type="entry name" value="ABC3_permease_C"/>
</dbReference>
<protein>
    <submittedName>
        <fullName evidence="9">ABC transporter permease</fullName>
    </submittedName>
</protein>
<name>A0A401UXJ0_9CELL</name>
<dbReference type="Proteomes" id="UP000288246">
    <property type="component" value="Unassembled WGS sequence"/>
</dbReference>
<feature type="transmembrane region" description="Helical" evidence="7">
    <location>
        <begin position="307"/>
        <end position="336"/>
    </location>
</feature>
<evidence type="ECO:0000256" key="5">
    <source>
        <dbReference type="ARBA" id="ARBA00023136"/>
    </source>
</evidence>
<evidence type="ECO:0000256" key="3">
    <source>
        <dbReference type="ARBA" id="ARBA00022692"/>
    </source>
</evidence>
<comment type="subcellular location">
    <subcellularLocation>
        <location evidence="1">Cell membrane</location>
        <topology evidence="1">Multi-pass membrane protein</topology>
    </subcellularLocation>
</comment>
<keyword evidence="10" id="KW-1185">Reference proteome</keyword>
<comment type="similarity">
    <text evidence="6">Belongs to the ABC-4 integral membrane protein family.</text>
</comment>
<dbReference type="Pfam" id="PF02687">
    <property type="entry name" value="FtsX"/>
    <property type="match status" value="2"/>
</dbReference>
<reference evidence="9 10" key="1">
    <citation type="submission" date="2018-11" db="EMBL/GenBank/DDBJ databases">
        <title>Draft genome sequence of Cellulomonas takizawaensis strain TKZ-21.</title>
        <authorList>
            <person name="Yamamura H."/>
            <person name="Hayashi T."/>
            <person name="Hamada M."/>
            <person name="Serisawa Y."/>
            <person name="Matsuyama K."/>
            <person name="Nakagawa Y."/>
            <person name="Otoguro M."/>
            <person name="Yanagida F."/>
            <person name="Hayakawa M."/>
        </authorList>
    </citation>
    <scope>NUCLEOTIDE SEQUENCE [LARGE SCALE GENOMIC DNA]</scope>
    <source>
        <strain evidence="9 10">TKZ-21</strain>
    </source>
</reference>
<dbReference type="PANTHER" id="PTHR30572:SF4">
    <property type="entry name" value="ABC TRANSPORTER PERMEASE YTRF"/>
    <property type="match status" value="1"/>
</dbReference>
<comment type="caution">
    <text evidence="9">The sequence shown here is derived from an EMBL/GenBank/DDBJ whole genome shotgun (WGS) entry which is preliminary data.</text>
</comment>
<feature type="domain" description="ABC3 transporter permease C-terminal" evidence="8">
    <location>
        <begin position="727"/>
        <end position="841"/>
    </location>
</feature>
<keyword evidence="2" id="KW-1003">Cell membrane</keyword>
<feature type="transmembrane region" description="Helical" evidence="7">
    <location>
        <begin position="259"/>
        <end position="286"/>
    </location>
</feature>
<dbReference type="PANTHER" id="PTHR30572">
    <property type="entry name" value="MEMBRANE COMPONENT OF TRANSPORTER-RELATED"/>
    <property type="match status" value="1"/>
</dbReference>
<feature type="transmembrane region" description="Helical" evidence="7">
    <location>
        <begin position="407"/>
        <end position="425"/>
    </location>
</feature>
<keyword evidence="3 7" id="KW-0812">Transmembrane</keyword>
<feature type="transmembrane region" description="Helical" evidence="7">
    <location>
        <begin position="356"/>
        <end position="378"/>
    </location>
</feature>
<keyword evidence="4 7" id="KW-1133">Transmembrane helix</keyword>
<dbReference type="InterPro" id="IPR050250">
    <property type="entry name" value="Macrolide_Exporter_MacB"/>
</dbReference>
<evidence type="ECO:0000256" key="1">
    <source>
        <dbReference type="ARBA" id="ARBA00004651"/>
    </source>
</evidence>
<feature type="transmembrane region" description="Helical" evidence="7">
    <location>
        <begin position="767"/>
        <end position="793"/>
    </location>
</feature>
<organism evidence="9 10">
    <name type="scientific">Cellulomonas algicola</name>
    <dbReference type="NCBI Taxonomy" id="2071633"/>
    <lineage>
        <taxon>Bacteria</taxon>
        <taxon>Bacillati</taxon>
        <taxon>Actinomycetota</taxon>
        <taxon>Actinomycetes</taxon>
        <taxon>Micrococcales</taxon>
        <taxon>Cellulomonadaceae</taxon>
        <taxon>Cellulomonas</taxon>
    </lineage>
</organism>
<evidence type="ECO:0000256" key="4">
    <source>
        <dbReference type="ARBA" id="ARBA00022989"/>
    </source>
</evidence>
<feature type="transmembrane region" description="Helical" evidence="7">
    <location>
        <begin position="813"/>
        <end position="833"/>
    </location>
</feature>
<dbReference type="GO" id="GO:0005886">
    <property type="term" value="C:plasma membrane"/>
    <property type="evidence" value="ECO:0007669"/>
    <property type="project" value="UniProtKB-SubCell"/>
</dbReference>
<evidence type="ECO:0000256" key="7">
    <source>
        <dbReference type="SAM" id="Phobius"/>
    </source>
</evidence>
<dbReference type="RefSeq" id="WP_124341946.1">
    <property type="nucleotide sequence ID" value="NZ_BHYL01000067.1"/>
</dbReference>